<keyword evidence="3" id="KW-1185">Reference proteome</keyword>
<dbReference type="Proteomes" id="UP001054945">
    <property type="component" value="Unassembled WGS sequence"/>
</dbReference>
<evidence type="ECO:0000313" key="2">
    <source>
        <dbReference type="EMBL" id="GIY94966.1"/>
    </source>
</evidence>
<accession>A0AAV4XLY8</accession>
<evidence type="ECO:0000313" key="3">
    <source>
        <dbReference type="Proteomes" id="UP001054945"/>
    </source>
</evidence>
<feature type="compositionally biased region" description="Basic and acidic residues" evidence="1">
    <location>
        <begin position="1"/>
        <end position="17"/>
    </location>
</feature>
<sequence length="215" mass="24775">MEKLPISKAGAKVERGKNKGIKKCSPEKRASESCRDCSEENPTDFLLDEFGESPEEKSLWGKTGTFLWPKDGVELLNKKKRYHAAMGPRQLLCAVKRTGRCSTQARMQYEPKKRATESCNDCSEGNPTEFQLDEFGESPEEKSLWGKTGTFYGRKTGLKVFNVLMRREADRLSFLTFYFFIFTFNFNREGTHKQFDSWSPRYGLRLLCLLNLLYG</sequence>
<reference evidence="2 3" key="1">
    <citation type="submission" date="2021-06" db="EMBL/GenBank/DDBJ databases">
        <title>Caerostris extrusa draft genome.</title>
        <authorList>
            <person name="Kono N."/>
            <person name="Arakawa K."/>
        </authorList>
    </citation>
    <scope>NUCLEOTIDE SEQUENCE [LARGE SCALE GENOMIC DNA]</scope>
</reference>
<organism evidence="2 3">
    <name type="scientific">Caerostris extrusa</name>
    <name type="common">Bark spider</name>
    <name type="synonym">Caerostris bankana</name>
    <dbReference type="NCBI Taxonomy" id="172846"/>
    <lineage>
        <taxon>Eukaryota</taxon>
        <taxon>Metazoa</taxon>
        <taxon>Ecdysozoa</taxon>
        <taxon>Arthropoda</taxon>
        <taxon>Chelicerata</taxon>
        <taxon>Arachnida</taxon>
        <taxon>Araneae</taxon>
        <taxon>Araneomorphae</taxon>
        <taxon>Entelegynae</taxon>
        <taxon>Araneoidea</taxon>
        <taxon>Araneidae</taxon>
        <taxon>Caerostris</taxon>
    </lineage>
</organism>
<proteinExistence type="predicted"/>
<name>A0AAV4XLY8_CAEEX</name>
<dbReference type="EMBL" id="BPLR01017849">
    <property type="protein sequence ID" value="GIY94966.1"/>
    <property type="molecule type" value="Genomic_DNA"/>
</dbReference>
<feature type="region of interest" description="Disordered" evidence="1">
    <location>
        <begin position="1"/>
        <end position="24"/>
    </location>
</feature>
<gene>
    <name evidence="2" type="ORF">CEXT_47121</name>
</gene>
<comment type="caution">
    <text evidence="2">The sequence shown here is derived from an EMBL/GenBank/DDBJ whole genome shotgun (WGS) entry which is preliminary data.</text>
</comment>
<protein>
    <submittedName>
        <fullName evidence="2">Uncharacterized protein</fullName>
    </submittedName>
</protein>
<evidence type="ECO:0000256" key="1">
    <source>
        <dbReference type="SAM" id="MobiDB-lite"/>
    </source>
</evidence>
<dbReference type="AlphaFoldDB" id="A0AAV4XLY8"/>